<organism evidence="1">
    <name type="scientific">marine sediment metagenome</name>
    <dbReference type="NCBI Taxonomy" id="412755"/>
    <lineage>
        <taxon>unclassified sequences</taxon>
        <taxon>metagenomes</taxon>
        <taxon>ecological metagenomes</taxon>
    </lineage>
</organism>
<proteinExistence type="predicted"/>
<gene>
    <name evidence="1" type="ORF">LCGC14_2419930</name>
</gene>
<feature type="non-terminal residue" evidence="1">
    <location>
        <position position="1"/>
    </location>
</feature>
<protein>
    <submittedName>
        <fullName evidence="1">Uncharacterized protein</fullName>
    </submittedName>
</protein>
<dbReference type="EMBL" id="LAZR01036765">
    <property type="protein sequence ID" value="KKL23977.1"/>
    <property type="molecule type" value="Genomic_DNA"/>
</dbReference>
<sequence>HECSVIEKEDEDREFIPLFAVCTSTENAKTVADALNFARLRGEIEDLLSLHIKLDSGADIQAFANLLERIKEG</sequence>
<evidence type="ECO:0000313" key="1">
    <source>
        <dbReference type="EMBL" id="KKL23977.1"/>
    </source>
</evidence>
<comment type="caution">
    <text evidence="1">The sequence shown here is derived from an EMBL/GenBank/DDBJ whole genome shotgun (WGS) entry which is preliminary data.</text>
</comment>
<accession>A0A0F9CC55</accession>
<dbReference type="AlphaFoldDB" id="A0A0F9CC55"/>
<reference evidence="1" key="1">
    <citation type="journal article" date="2015" name="Nature">
        <title>Complex archaea that bridge the gap between prokaryotes and eukaryotes.</title>
        <authorList>
            <person name="Spang A."/>
            <person name="Saw J.H."/>
            <person name="Jorgensen S.L."/>
            <person name="Zaremba-Niedzwiedzka K."/>
            <person name="Martijn J."/>
            <person name="Lind A.E."/>
            <person name="van Eijk R."/>
            <person name="Schleper C."/>
            <person name="Guy L."/>
            <person name="Ettema T.J."/>
        </authorList>
    </citation>
    <scope>NUCLEOTIDE SEQUENCE</scope>
</reference>
<name>A0A0F9CC55_9ZZZZ</name>